<accession>A0A1Q5URQ6</accession>
<feature type="domain" description="NACHT" evidence="2">
    <location>
        <begin position="104"/>
        <end position="252"/>
    </location>
</feature>
<comment type="caution">
    <text evidence="3">The sequence shown here is derived from an EMBL/GenBank/DDBJ whole genome shotgun (WGS) entry which is preliminary data.</text>
</comment>
<dbReference type="PROSITE" id="PS50837">
    <property type="entry name" value="NACHT"/>
    <property type="match status" value="1"/>
</dbReference>
<proteinExistence type="predicted"/>
<sequence>MPLTQLSDWQLQWRQLGIMTSAIFGGRNDGVQIGIHHGPFTAEFHRAYITEDIDRICIQNLRCPDSLAIKTRLKEVKDKLLRQSFEWVLQDPQYRSWQNGNDVCLLWIKGGAGKGKTMMSIGLIEGLSQKQDISTVVTYFFCQNAYNELSTLESVIKGLILRLISQRIELKDSLRLRWDPKNDRFREDVNSWRALWDILWEMLDRCDCSRIYVIVDALDECQDSGMADFLKLIVRNGLDQPSKIKWLLTSRPLEAAERTLLAGHEQMQVSLELNFDYISQSV</sequence>
<dbReference type="Gene3D" id="3.40.50.300">
    <property type="entry name" value="P-loop containing nucleotide triphosphate hydrolases"/>
    <property type="match status" value="1"/>
</dbReference>
<dbReference type="AlphaFoldDB" id="A0A1Q5URQ6"/>
<dbReference type="Proteomes" id="UP000186955">
    <property type="component" value="Unassembled WGS sequence"/>
</dbReference>
<protein>
    <submittedName>
        <fullName evidence="3">Vegetative incompatibility protein HET-E-1</fullName>
    </submittedName>
</protein>
<organism evidence="3 4">
    <name type="scientific">Penicillium subrubescens</name>
    <dbReference type="NCBI Taxonomy" id="1316194"/>
    <lineage>
        <taxon>Eukaryota</taxon>
        <taxon>Fungi</taxon>
        <taxon>Dikarya</taxon>
        <taxon>Ascomycota</taxon>
        <taxon>Pezizomycotina</taxon>
        <taxon>Eurotiomycetes</taxon>
        <taxon>Eurotiomycetidae</taxon>
        <taxon>Eurotiales</taxon>
        <taxon>Aspergillaceae</taxon>
        <taxon>Penicillium</taxon>
    </lineage>
</organism>
<evidence type="ECO:0000256" key="1">
    <source>
        <dbReference type="ARBA" id="ARBA00022737"/>
    </source>
</evidence>
<dbReference type="STRING" id="1316194.A0A1Q5URQ6"/>
<dbReference type="InterPro" id="IPR007111">
    <property type="entry name" value="NACHT_NTPase"/>
</dbReference>
<dbReference type="PANTHER" id="PTHR10039:SF14">
    <property type="entry name" value="NACHT DOMAIN-CONTAINING PROTEIN"/>
    <property type="match status" value="1"/>
</dbReference>
<dbReference type="OrthoDB" id="674604at2759"/>
<dbReference type="PANTHER" id="PTHR10039">
    <property type="entry name" value="AMELOGENIN"/>
    <property type="match status" value="1"/>
</dbReference>
<dbReference type="FunFam" id="3.40.50.300:FF:001638">
    <property type="entry name" value="NACHT and WD40 domain protein"/>
    <property type="match status" value="1"/>
</dbReference>
<keyword evidence="4" id="KW-1185">Reference proteome</keyword>
<name>A0A1Q5URQ6_9EURO</name>
<dbReference type="EMBL" id="MNBE01000023">
    <property type="protein sequence ID" value="OKP15154.1"/>
    <property type="molecule type" value="Genomic_DNA"/>
</dbReference>
<keyword evidence="1" id="KW-0677">Repeat</keyword>
<dbReference type="InterPro" id="IPR027417">
    <property type="entry name" value="P-loop_NTPase"/>
</dbReference>
<dbReference type="SUPFAM" id="SSF52540">
    <property type="entry name" value="P-loop containing nucleoside triphosphate hydrolases"/>
    <property type="match status" value="1"/>
</dbReference>
<dbReference type="InterPro" id="IPR056884">
    <property type="entry name" value="NPHP3-like_N"/>
</dbReference>
<evidence type="ECO:0000313" key="3">
    <source>
        <dbReference type="EMBL" id="OKP15154.1"/>
    </source>
</evidence>
<evidence type="ECO:0000313" key="4">
    <source>
        <dbReference type="Proteomes" id="UP000186955"/>
    </source>
</evidence>
<gene>
    <name evidence="3" type="ORF">PENSUB_2196</name>
</gene>
<dbReference type="Pfam" id="PF24883">
    <property type="entry name" value="NPHP3_N"/>
    <property type="match status" value="1"/>
</dbReference>
<reference evidence="3 4" key="1">
    <citation type="submission" date="2016-10" db="EMBL/GenBank/DDBJ databases">
        <title>Genome sequence of the ascomycete fungus Penicillium subrubescens.</title>
        <authorList>
            <person name="De Vries R.P."/>
            <person name="Peng M."/>
            <person name="Dilokpimol A."/>
            <person name="Hilden K."/>
            <person name="Makela M.R."/>
            <person name="Grigoriev I."/>
            <person name="Riley R."/>
            <person name="Granchi Z."/>
        </authorList>
    </citation>
    <scope>NUCLEOTIDE SEQUENCE [LARGE SCALE GENOMIC DNA]</scope>
    <source>
        <strain evidence="3 4">CBS 132785</strain>
    </source>
</reference>
<evidence type="ECO:0000259" key="2">
    <source>
        <dbReference type="PROSITE" id="PS50837"/>
    </source>
</evidence>